<feature type="transmembrane region" description="Helical" evidence="6">
    <location>
        <begin position="94"/>
        <end position="111"/>
    </location>
</feature>
<feature type="transmembrane region" description="Helical" evidence="6">
    <location>
        <begin position="489"/>
        <end position="512"/>
    </location>
</feature>
<feature type="compositionally biased region" description="Polar residues" evidence="5">
    <location>
        <begin position="22"/>
        <end position="35"/>
    </location>
</feature>
<evidence type="ECO:0000313" key="8">
    <source>
        <dbReference type="EMBL" id="CCX31838.1"/>
    </source>
</evidence>
<keyword evidence="4 6" id="KW-0472">Membrane</keyword>
<evidence type="ECO:0000256" key="5">
    <source>
        <dbReference type="SAM" id="MobiDB-lite"/>
    </source>
</evidence>
<dbReference type="SUPFAM" id="SSF103473">
    <property type="entry name" value="MFS general substrate transporter"/>
    <property type="match status" value="1"/>
</dbReference>
<evidence type="ECO:0000313" key="9">
    <source>
        <dbReference type="Proteomes" id="UP000018144"/>
    </source>
</evidence>
<dbReference type="GO" id="GO:0016020">
    <property type="term" value="C:membrane"/>
    <property type="evidence" value="ECO:0007669"/>
    <property type="project" value="UniProtKB-SubCell"/>
</dbReference>
<evidence type="ECO:0000256" key="2">
    <source>
        <dbReference type="ARBA" id="ARBA00022692"/>
    </source>
</evidence>
<dbReference type="InterPro" id="IPR011701">
    <property type="entry name" value="MFS"/>
</dbReference>
<organism evidence="8 9">
    <name type="scientific">Pyronema omphalodes (strain CBS 100304)</name>
    <name type="common">Pyronema confluens</name>
    <dbReference type="NCBI Taxonomy" id="1076935"/>
    <lineage>
        <taxon>Eukaryota</taxon>
        <taxon>Fungi</taxon>
        <taxon>Dikarya</taxon>
        <taxon>Ascomycota</taxon>
        <taxon>Pezizomycotina</taxon>
        <taxon>Pezizomycetes</taxon>
        <taxon>Pezizales</taxon>
        <taxon>Pyronemataceae</taxon>
        <taxon>Pyronema</taxon>
    </lineage>
</organism>
<evidence type="ECO:0000256" key="1">
    <source>
        <dbReference type="ARBA" id="ARBA00004141"/>
    </source>
</evidence>
<dbReference type="Gene3D" id="1.20.1250.20">
    <property type="entry name" value="MFS general substrate transporter like domains"/>
    <property type="match status" value="1"/>
</dbReference>
<dbReference type="PANTHER" id="PTHR23502:SF33">
    <property type="entry name" value="MAJOR FACILITATOR SUPERFAMILY (MFS) PROFILE DOMAIN-CONTAINING PROTEIN-RELATED"/>
    <property type="match status" value="1"/>
</dbReference>
<comment type="subcellular location">
    <subcellularLocation>
        <location evidence="1">Membrane</location>
        <topology evidence="1">Multi-pass membrane protein</topology>
    </subcellularLocation>
</comment>
<keyword evidence="9" id="KW-1185">Reference proteome</keyword>
<gene>
    <name evidence="8" type="ORF">PCON_11508</name>
</gene>
<evidence type="ECO:0000256" key="3">
    <source>
        <dbReference type="ARBA" id="ARBA00022989"/>
    </source>
</evidence>
<dbReference type="CDD" id="cd17323">
    <property type="entry name" value="MFS_Tpo1_MDR_like"/>
    <property type="match status" value="1"/>
</dbReference>
<dbReference type="OrthoDB" id="5296287at2759"/>
<dbReference type="GO" id="GO:0022857">
    <property type="term" value="F:transmembrane transporter activity"/>
    <property type="evidence" value="ECO:0007669"/>
    <property type="project" value="InterPro"/>
</dbReference>
<feature type="transmembrane region" description="Helical" evidence="6">
    <location>
        <begin position="245"/>
        <end position="267"/>
    </location>
</feature>
<accession>U4LIT0</accession>
<reference evidence="8 9" key="1">
    <citation type="journal article" date="2013" name="PLoS Genet.">
        <title>The genome and development-dependent transcriptomes of Pyronema confluens: a window into fungal evolution.</title>
        <authorList>
            <person name="Traeger S."/>
            <person name="Altegoer F."/>
            <person name="Freitag M."/>
            <person name="Gabaldon T."/>
            <person name="Kempken F."/>
            <person name="Kumar A."/>
            <person name="Marcet-Houben M."/>
            <person name="Poggeler S."/>
            <person name="Stajich J.E."/>
            <person name="Nowrousian M."/>
        </authorList>
    </citation>
    <scope>NUCLEOTIDE SEQUENCE [LARGE SCALE GENOMIC DNA]</scope>
    <source>
        <strain evidence="9">CBS 100304</strain>
        <tissue evidence="8">Vegetative mycelium</tissue>
    </source>
</reference>
<name>U4LIT0_PYROM</name>
<dbReference type="eggNOG" id="KOG0255">
    <property type="taxonomic scope" value="Eukaryota"/>
</dbReference>
<keyword evidence="2 6" id="KW-0812">Transmembrane</keyword>
<feature type="transmembrane region" description="Helical" evidence="6">
    <location>
        <begin position="431"/>
        <end position="450"/>
    </location>
</feature>
<feature type="transmembrane region" description="Helical" evidence="6">
    <location>
        <begin position="350"/>
        <end position="370"/>
    </location>
</feature>
<feature type="transmembrane region" description="Helical" evidence="6">
    <location>
        <begin position="123"/>
        <end position="142"/>
    </location>
</feature>
<feature type="transmembrane region" description="Helical" evidence="6">
    <location>
        <begin position="456"/>
        <end position="477"/>
    </location>
</feature>
<dbReference type="FunFam" id="1.20.1250.20:FF:000011">
    <property type="entry name" value="MFS multidrug transporter, putative"/>
    <property type="match status" value="1"/>
</dbReference>
<proteinExistence type="predicted"/>
<evidence type="ECO:0000256" key="4">
    <source>
        <dbReference type="ARBA" id="ARBA00023136"/>
    </source>
</evidence>
<feature type="region of interest" description="Disordered" evidence="5">
    <location>
        <begin position="1"/>
        <end position="44"/>
    </location>
</feature>
<feature type="transmembrane region" description="Helical" evidence="6">
    <location>
        <begin position="154"/>
        <end position="173"/>
    </location>
</feature>
<feature type="transmembrane region" description="Helical" evidence="6">
    <location>
        <begin position="273"/>
        <end position="292"/>
    </location>
</feature>
<dbReference type="Pfam" id="PF07690">
    <property type="entry name" value="MFS_1"/>
    <property type="match status" value="1"/>
</dbReference>
<dbReference type="AlphaFoldDB" id="U4LIT0"/>
<evidence type="ECO:0000256" key="6">
    <source>
        <dbReference type="SAM" id="Phobius"/>
    </source>
</evidence>
<evidence type="ECO:0000259" key="7">
    <source>
        <dbReference type="PROSITE" id="PS50850"/>
    </source>
</evidence>
<dbReference type="EMBL" id="HF935655">
    <property type="protein sequence ID" value="CCX31838.1"/>
    <property type="molecule type" value="Genomic_DNA"/>
</dbReference>
<feature type="domain" description="Major facilitator superfamily (MFS) profile" evidence="7">
    <location>
        <begin position="94"/>
        <end position="550"/>
    </location>
</feature>
<dbReference type="OMA" id="WMPIQIY"/>
<dbReference type="STRING" id="1076935.U4LIT0"/>
<dbReference type="InterPro" id="IPR036259">
    <property type="entry name" value="MFS_trans_sf"/>
</dbReference>
<keyword evidence="3 6" id="KW-1133">Transmembrane helix</keyword>
<dbReference type="InterPro" id="IPR020846">
    <property type="entry name" value="MFS_dom"/>
</dbReference>
<feature type="transmembrane region" description="Helical" evidence="6">
    <location>
        <begin position="390"/>
        <end position="410"/>
    </location>
</feature>
<protein>
    <submittedName>
        <fullName evidence="8">Similar to Uncharacterized transporter C1529.01 acc. no. Q9USN4</fullName>
    </submittedName>
</protein>
<sequence>MAAPSPPGSSKSSMRSVVFENRGSSAKSLADSSMTDIELQPYDDDIKEDDEKEAHLQGDVEQALMDLEHCIVGWDGVDDPQNPKNWPRKERYRSLMMISLMGFVMSVPLTPTAHPNSKDFNQLTNILFSPLASSMVSPGVLIMNREFKNRNLELTTFVISVNVLGWAFGPLLFAPLCDIFGRRRVLDFANMNFVIWQIGCALAPNISSLVVFRFLVGLGGAGCLTIGGGTISDLFSTMESGAASAVFAMGPLFGPVVGPIAGGFLAQRVGWRYAYWTLLAFGGFITTLATIFGRETHPAVLLERKAAALRKSIGNPALINYYYRHHPERTRKDIFIDSFKRPIKMVVQSPICAIMCLYMSIMYGILYLLFTSMPLVFYQKYSWDPEKTGLSYLGIGTGLFLGLIIIGKSSDSILMKLAAANGGVAEPEMRLSMSAGFVSLLPVGLFWYGWSVENHTHWIVPIIGMMFVGFALMGVFVPIQTYMIDAFKGYSAAALAALTSSRSVVGAVLPLAGAPMYKKLGYGWGNSLLAFVALAMIPPVWLLYKRGGQLRKRNPVRLD</sequence>
<dbReference type="Proteomes" id="UP000018144">
    <property type="component" value="Unassembled WGS sequence"/>
</dbReference>
<feature type="transmembrane region" description="Helical" evidence="6">
    <location>
        <begin position="524"/>
        <end position="544"/>
    </location>
</feature>
<dbReference type="PROSITE" id="PS50850">
    <property type="entry name" value="MFS"/>
    <property type="match status" value="1"/>
</dbReference>
<dbReference type="PANTHER" id="PTHR23502">
    <property type="entry name" value="MAJOR FACILITATOR SUPERFAMILY"/>
    <property type="match status" value="1"/>
</dbReference>